<comment type="caution">
    <text evidence="2">The sequence shown here is derived from an EMBL/GenBank/DDBJ whole genome shotgun (WGS) entry which is preliminary data.</text>
</comment>
<keyword evidence="1" id="KW-0812">Transmembrane</keyword>
<evidence type="ECO:0000256" key="1">
    <source>
        <dbReference type="SAM" id="Phobius"/>
    </source>
</evidence>
<accession>A0A2M7G2U9</accession>
<evidence type="ECO:0000313" key="2">
    <source>
        <dbReference type="EMBL" id="PIW16153.1"/>
    </source>
</evidence>
<feature type="transmembrane region" description="Helical" evidence="1">
    <location>
        <begin position="15"/>
        <end position="34"/>
    </location>
</feature>
<protein>
    <submittedName>
        <fullName evidence="2">Uncharacterized protein</fullName>
    </submittedName>
</protein>
<dbReference type="Proteomes" id="UP000231019">
    <property type="component" value="Unassembled WGS sequence"/>
</dbReference>
<organism evidence="2 3">
    <name type="scientific">bacterium (Candidatus Blackallbacteria) CG17_big_fil_post_rev_8_21_14_2_50_48_46</name>
    <dbReference type="NCBI Taxonomy" id="2014261"/>
    <lineage>
        <taxon>Bacteria</taxon>
        <taxon>Candidatus Blackallbacteria</taxon>
    </lineage>
</organism>
<dbReference type="EMBL" id="PFFQ01000040">
    <property type="protein sequence ID" value="PIW16153.1"/>
    <property type="molecule type" value="Genomic_DNA"/>
</dbReference>
<keyword evidence="1" id="KW-0472">Membrane</keyword>
<reference evidence="2 3" key="1">
    <citation type="submission" date="2017-09" db="EMBL/GenBank/DDBJ databases">
        <title>Depth-based differentiation of microbial function through sediment-hosted aquifers and enrichment of novel symbionts in the deep terrestrial subsurface.</title>
        <authorList>
            <person name="Probst A.J."/>
            <person name="Ladd B."/>
            <person name="Jarett J.K."/>
            <person name="Geller-Mcgrath D.E."/>
            <person name="Sieber C.M."/>
            <person name="Emerson J.B."/>
            <person name="Anantharaman K."/>
            <person name="Thomas B.C."/>
            <person name="Malmstrom R."/>
            <person name="Stieglmeier M."/>
            <person name="Klingl A."/>
            <person name="Woyke T."/>
            <person name="Ryan C.M."/>
            <person name="Banfield J.F."/>
        </authorList>
    </citation>
    <scope>NUCLEOTIDE SEQUENCE [LARGE SCALE GENOMIC DNA]</scope>
    <source>
        <strain evidence="2">CG17_big_fil_post_rev_8_21_14_2_50_48_46</strain>
    </source>
</reference>
<name>A0A2M7G2U9_9BACT</name>
<evidence type="ECO:0000313" key="3">
    <source>
        <dbReference type="Proteomes" id="UP000231019"/>
    </source>
</evidence>
<sequence>MPEDSKKDPKINNKYIVGGVALFLGIVILSQFYFRQLSPESREFHRFIEQMPLEKIQEIRIEPYTVLSLTDHTLVIRDKQQIAEIASALRQAPAIGLNHPEANWVAILRIIADREYGGQIESTRNQGVVMLYASNVRGGWNYGSYRADSLGPLLEKLAKTN</sequence>
<gene>
    <name evidence="2" type="ORF">COW36_14410</name>
</gene>
<keyword evidence="1" id="KW-1133">Transmembrane helix</keyword>
<dbReference type="AlphaFoldDB" id="A0A2M7G2U9"/>
<proteinExistence type="predicted"/>